<name>A0A0V1H0U2_9BILA</name>
<keyword evidence="2" id="KW-1185">Reference proteome</keyword>
<dbReference type="EMBL" id="JYDP01000168">
    <property type="protein sequence ID" value="KRZ04263.1"/>
    <property type="molecule type" value="Genomic_DNA"/>
</dbReference>
<sequence length="75" mass="8479">MLLCSIIYNKQQNLPTGANSFQDYSKVSSDLLLFHKIRTSHATAYGSNEMENNIFSIESIDNFTLIILMLIIHVG</sequence>
<protein>
    <submittedName>
        <fullName evidence="1">Uncharacterized protein</fullName>
    </submittedName>
</protein>
<accession>A0A0V1H0U2</accession>
<evidence type="ECO:0000313" key="1">
    <source>
        <dbReference type="EMBL" id="KRZ04263.1"/>
    </source>
</evidence>
<organism evidence="1 2">
    <name type="scientific">Trichinella zimbabwensis</name>
    <dbReference type="NCBI Taxonomy" id="268475"/>
    <lineage>
        <taxon>Eukaryota</taxon>
        <taxon>Metazoa</taxon>
        <taxon>Ecdysozoa</taxon>
        <taxon>Nematoda</taxon>
        <taxon>Enoplea</taxon>
        <taxon>Dorylaimia</taxon>
        <taxon>Trichinellida</taxon>
        <taxon>Trichinellidae</taxon>
        <taxon>Trichinella</taxon>
    </lineage>
</organism>
<proteinExistence type="predicted"/>
<reference evidence="1 2" key="1">
    <citation type="submission" date="2015-01" db="EMBL/GenBank/DDBJ databases">
        <title>Evolution of Trichinella species and genotypes.</title>
        <authorList>
            <person name="Korhonen P.K."/>
            <person name="Edoardo P."/>
            <person name="Giuseppe L.R."/>
            <person name="Gasser R.B."/>
        </authorList>
    </citation>
    <scope>NUCLEOTIDE SEQUENCE [LARGE SCALE GENOMIC DNA]</scope>
    <source>
        <strain evidence="1">ISS1029</strain>
    </source>
</reference>
<dbReference type="Proteomes" id="UP000055024">
    <property type="component" value="Unassembled WGS sequence"/>
</dbReference>
<evidence type="ECO:0000313" key="2">
    <source>
        <dbReference type="Proteomes" id="UP000055024"/>
    </source>
</evidence>
<dbReference type="AlphaFoldDB" id="A0A0V1H0U2"/>
<comment type="caution">
    <text evidence="1">The sequence shown here is derived from an EMBL/GenBank/DDBJ whole genome shotgun (WGS) entry which is preliminary data.</text>
</comment>
<gene>
    <name evidence="1" type="ORF">T11_13938</name>
</gene>